<protein>
    <submittedName>
        <fullName evidence="7">2-hydroxyacid dehydrogenase</fullName>
    </submittedName>
</protein>
<dbReference type="SUPFAM" id="SSF52283">
    <property type="entry name" value="Formate/glycerate dehydrogenase catalytic domain-like"/>
    <property type="match status" value="1"/>
</dbReference>
<evidence type="ECO:0000256" key="4">
    <source>
        <dbReference type="RuleBase" id="RU003719"/>
    </source>
</evidence>
<evidence type="ECO:0000313" key="7">
    <source>
        <dbReference type="EMBL" id="PHV68723.1"/>
    </source>
</evidence>
<evidence type="ECO:0000313" key="8">
    <source>
        <dbReference type="Proteomes" id="UP000225108"/>
    </source>
</evidence>
<feature type="domain" description="D-isomer specific 2-hydroxyacid dehydrogenase NAD-binding" evidence="6">
    <location>
        <begin position="113"/>
        <end position="295"/>
    </location>
</feature>
<dbReference type="InterPro" id="IPR050418">
    <property type="entry name" value="D-iso_2-hydroxyacid_DH_PdxB"/>
</dbReference>
<dbReference type="GO" id="GO:0003714">
    <property type="term" value="F:transcription corepressor activity"/>
    <property type="evidence" value="ECO:0007669"/>
    <property type="project" value="InterPro"/>
</dbReference>
<dbReference type="SUPFAM" id="SSF51735">
    <property type="entry name" value="NAD(P)-binding Rossmann-fold domains"/>
    <property type="match status" value="1"/>
</dbReference>
<evidence type="ECO:0000259" key="5">
    <source>
        <dbReference type="Pfam" id="PF00389"/>
    </source>
</evidence>
<dbReference type="InterPro" id="IPR036291">
    <property type="entry name" value="NAD(P)-bd_dom_sf"/>
</dbReference>
<dbReference type="Pfam" id="PF00389">
    <property type="entry name" value="2-Hacid_dh"/>
    <property type="match status" value="1"/>
</dbReference>
<evidence type="ECO:0000256" key="2">
    <source>
        <dbReference type="ARBA" id="ARBA00023002"/>
    </source>
</evidence>
<dbReference type="CDD" id="cd05299">
    <property type="entry name" value="CtBP_dh"/>
    <property type="match status" value="1"/>
</dbReference>
<comment type="similarity">
    <text evidence="1 4">Belongs to the D-isomer specific 2-hydroxyacid dehydrogenase family.</text>
</comment>
<dbReference type="GO" id="GO:0051287">
    <property type="term" value="F:NAD binding"/>
    <property type="evidence" value="ECO:0007669"/>
    <property type="project" value="InterPro"/>
</dbReference>
<gene>
    <name evidence="7" type="ORF">CSW57_06015</name>
</gene>
<dbReference type="InterPro" id="IPR029753">
    <property type="entry name" value="D-isomer_DH_CS"/>
</dbReference>
<dbReference type="GO" id="GO:0016616">
    <property type="term" value="F:oxidoreductase activity, acting on the CH-OH group of donors, NAD or NADP as acceptor"/>
    <property type="evidence" value="ECO:0007669"/>
    <property type="project" value="InterPro"/>
</dbReference>
<organism evidence="7 8">
    <name type="scientific">Williamsia marianensis</name>
    <dbReference type="NCBI Taxonomy" id="85044"/>
    <lineage>
        <taxon>Bacteria</taxon>
        <taxon>Bacillati</taxon>
        <taxon>Actinomycetota</taxon>
        <taxon>Actinomycetes</taxon>
        <taxon>Mycobacteriales</taxon>
        <taxon>Nocardiaceae</taxon>
        <taxon>Williamsia</taxon>
    </lineage>
</organism>
<proteinExistence type="inferred from homology"/>
<dbReference type="PANTHER" id="PTHR43761:SF1">
    <property type="entry name" value="D-ISOMER SPECIFIC 2-HYDROXYACID DEHYDROGENASE CATALYTIC DOMAIN-CONTAINING PROTEIN-RELATED"/>
    <property type="match status" value="1"/>
</dbReference>
<dbReference type="InterPro" id="IPR006140">
    <property type="entry name" value="D-isomer_DH_NAD-bd"/>
</dbReference>
<feature type="domain" description="D-isomer specific 2-hydroxyacid dehydrogenase catalytic" evidence="5">
    <location>
        <begin position="19"/>
        <end position="326"/>
    </location>
</feature>
<name>A0A2G3PSM2_WILMA</name>
<evidence type="ECO:0000256" key="3">
    <source>
        <dbReference type="ARBA" id="ARBA00023027"/>
    </source>
</evidence>
<accession>A0A2G3PSM2</accession>
<dbReference type="PROSITE" id="PS00670">
    <property type="entry name" value="D_2_HYDROXYACID_DH_2"/>
    <property type="match status" value="1"/>
</dbReference>
<dbReference type="Pfam" id="PF02826">
    <property type="entry name" value="2-Hacid_dh_C"/>
    <property type="match status" value="1"/>
</dbReference>
<dbReference type="PANTHER" id="PTHR43761">
    <property type="entry name" value="D-ISOMER SPECIFIC 2-HYDROXYACID DEHYDROGENASE FAMILY PROTEIN (AFU_ORTHOLOGUE AFUA_1G13630)"/>
    <property type="match status" value="1"/>
</dbReference>
<dbReference type="InterPro" id="IPR043322">
    <property type="entry name" value="CtBP"/>
</dbReference>
<keyword evidence="3" id="KW-0520">NAD</keyword>
<evidence type="ECO:0000259" key="6">
    <source>
        <dbReference type="Pfam" id="PF02826"/>
    </source>
</evidence>
<dbReference type="InterPro" id="IPR006139">
    <property type="entry name" value="D-isomer_2_OHA_DH_cat_dom"/>
</dbReference>
<dbReference type="RefSeq" id="WP_099381827.1">
    <property type="nucleotide sequence ID" value="NZ_PEBD01000004.1"/>
</dbReference>
<reference evidence="7 8" key="1">
    <citation type="submission" date="2017-10" db="EMBL/GenBank/DDBJ databases">
        <title>The draft genome sequence of Williamsia sp. BULT 1.1 isolated from the semi-arid grassland soils from South Africa.</title>
        <authorList>
            <person name="Kabwe M.H."/>
            <person name="Govender N."/>
            <person name="Mutseka Lunga P."/>
            <person name="Vikram S."/>
            <person name="Makhalanyane T.P."/>
        </authorList>
    </citation>
    <scope>NUCLEOTIDE SEQUENCE [LARGE SCALE GENOMIC DNA]</scope>
    <source>
        <strain evidence="7 8">BULT 1.1</strain>
    </source>
</reference>
<dbReference type="Gene3D" id="3.40.50.720">
    <property type="entry name" value="NAD(P)-binding Rossmann-like Domain"/>
    <property type="match status" value="2"/>
</dbReference>
<evidence type="ECO:0000256" key="1">
    <source>
        <dbReference type="ARBA" id="ARBA00005854"/>
    </source>
</evidence>
<dbReference type="AlphaFoldDB" id="A0A2G3PSM2"/>
<dbReference type="EMBL" id="PEBD01000004">
    <property type="protein sequence ID" value="PHV68723.1"/>
    <property type="molecule type" value="Genomic_DNA"/>
</dbReference>
<sequence length="334" mass="35781">MPDNGPLAVYTDTDDLDPDIGCQLLKDNGFRVEVLQTRDSDVIARDAAGATALLVGYAPIDRDLLLRLPNLKIVALLSRGHDNVDVDAAAELGIWVCTVGDVAAEEVATHAWTLTLALIRRLPFFAGFPTTRGWLDRPDPLPRRLSEMTVGVLGLGSTGRRYAALAAPTVREVLGFDIRTDRPEPDAVNVLSGIDGAQVADLDTVLSRSDVISLHLPLTEDTREFLGDKAFARMRQGVHLINVARGTLIDSAALLRALDTGRVTAAALDVFDTEPPDPAGPLIGHPNVLSTPHVAYLSDATTRGYIVAQAQNVVQWMTTGTPVLTVNDPVVPVP</sequence>
<keyword evidence="2 4" id="KW-0560">Oxidoreductase</keyword>
<dbReference type="Proteomes" id="UP000225108">
    <property type="component" value="Unassembled WGS sequence"/>
</dbReference>
<comment type="caution">
    <text evidence="7">The sequence shown here is derived from an EMBL/GenBank/DDBJ whole genome shotgun (WGS) entry which is preliminary data.</text>
</comment>